<dbReference type="InterPro" id="IPR036259">
    <property type="entry name" value="MFS_trans_sf"/>
</dbReference>
<keyword evidence="5 8" id="KW-0812">Transmembrane</keyword>
<feature type="transmembrane region" description="Helical" evidence="8">
    <location>
        <begin position="384"/>
        <end position="406"/>
    </location>
</feature>
<sequence length="487" mass="52726">MILGTLTMVTMLYAMTVTIANVSLPQMQGSLSATTDQIALVVTFNIIATAVATPMTGWLAARFSRRAILVWGVIGFTCASLACGLATSLEGLVLFRILQGAFGAPLVPLSQAIVMDSYPREKQASAMAVFGMGVVVGPVLAPTVGGYLSELYNWRWVFFMIVPCGLVALAGVIVYIQDRSRAGASHLDWTGFLTLSVFIASFQFMLDQGERMDWFDSGTILMCAALASLALYVFIAHSVTADRPFLNPKLLTDRNYTLGLLIVFVFGMLNFTPTTLLPPLMQGVRGYPDSIIGLVLGARGVGTLGGFFLMFWANKFDPRFLLITGFACQGVAGWTMAHFSVDMTTWGVLWTSCLQGFGVGVIWVPLTLVTFATLDKRHTAEATAIFHLVRNFGSSIFISLSIALALHSARESYANLTVNASPLNEALSMQGGLFRTWSLDSVGALAGLSREMGRQALMIGYLNAFMLFAITSFAVIPLVLMVRVVRR</sequence>
<dbReference type="InterPro" id="IPR011701">
    <property type="entry name" value="MFS"/>
</dbReference>
<feature type="transmembrane region" description="Helical" evidence="8">
    <location>
        <begin position="218"/>
        <end position="235"/>
    </location>
</feature>
<feature type="transmembrane region" description="Helical" evidence="8">
    <location>
        <begin position="187"/>
        <end position="206"/>
    </location>
</feature>
<evidence type="ECO:0000256" key="5">
    <source>
        <dbReference type="ARBA" id="ARBA00022692"/>
    </source>
</evidence>
<keyword evidence="3" id="KW-0813">Transport</keyword>
<evidence type="ECO:0000256" key="6">
    <source>
        <dbReference type="ARBA" id="ARBA00022989"/>
    </source>
</evidence>
<dbReference type="Proteomes" id="UP000630353">
    <property type="component" value="Unassembled WGS sequence"/>
</dbReference>
<dbReference type="InterPro" id="IPR020846">
    <property type="entry name" value="MFS_dom"/>
</dbReference>
<evidence type="ECO:0000259" key="9">
    <source>
        <dbReference type="PROSITE" id="PS50850"/>
    </source>
</evidence>
<dbReference type="AlphaFoldDB" id="A0A919CS61"/>
<dbReference type="EMBL" id="BMZS01000015">
    <property type="protein sequence ID" value="GHD62731.1"/>
    <property type="molecule type" value="Genomic_DNA"/>
</dbReference>
<dbReference type="CDD" id="cd17503">
    <property type="entry name" value="MFS_LmrB_MDR_like"/>
    <property type="match status" value="1"/>
</dbReference>
<feature type="transmembrane region" description="Helical" evidence="8">
    <location>
        <begin position="347"/>
        <end position="372"/>
    </location>
</feature>
<feature type="transmembrane region" description="Helical" evidence="8">
    <location>
        <begin position="38"/>
        <end position="61"/>
    </location>
</feature>
<gene>
    <name evidence="10" type="ORF">GCM10017083_51910</name>
</gene>
<dbReference type="SUPFAM" id="SSF103473">
    <property type="entry name" value="MFS general substrate transporter"/>
    <property type="match status" value="1"/>
</dbReference>
<feature type="transmembrane region" description="Helical" evidence="8">
    <location>
        <begin position="320"/>
        <end position="341"/>
    </location>
</feature>
<feature type="transmembrane region" description="Helical" evidence="8">
    <location>
        <begin position="93"/>
        <end position="114"/>
    </location>
</feature>
<feature type="transmembrane region" description="Helical" evidence="8">
    <location>
        <begin position="126"/>
        <end position="148"/>
    </location>
</feature>
<dbReference type="Gene3D" id="1.20.1720.10">
    <property type="entry name" value="Multidrug resistance protein D"/>
    <property type="match status" value="1"/>
</dbReference>
<evidence type="ECO:0000256" key="3">
    <source>
        <dbReference type="ARBA" id="ARBA00022448"/>
    </source>
</evidence>
<keyword evidence="6 8" id="KW-1133">Transmembrane helix</keyword>
<dbReference type="Pfam" id="PF07690">
    <property type="entry name" value="MFS_1"/>
    <property type="match status" value="1"/>
</dbReference>
<dbReference type="PANTHER" id="PTHR42718:SF9">
    <property type="entry name" value="MAJOR FACILITATOR SUPERFAMILY MULTIDRUG TRANSPORTER MFSC"/>
    <property type="match status" value="1"/>
</dbReference>
<name>A0A919CS61_9PROT</name>
<dbReference type="PROSITE" id="PS50850">
    <property type="entry name" value="MFS"/>
    <property type="match status" value="1"/>
</dbReference>
<proteinExistence type="inferred from homology"/>
<comment type="caution">
    <text evidence="10">The sequence shown here is derived from an EMBL/GenBank/DDBJ whole genome shotgun (WGS) entry which is preliminary data.</text>
</comment>
<dbReference type="PANTHER" id="PTHR42718">
    <property type="entry name" value="MAJOR FACILITATOR SUPERFAMILY MULTIDRUG TRANSPORTER MFSC"/>
    <property type="match status" value="1"/>
</dbReference>
<evidence type="ECO:0000313" key="11">
    <source>
        <dbReference type="Proteomes" id="UP000630353"/>
    </source>
</evidence>
<dbReference type="GO" id="GO:0022857">
    <property type="term" value="F:transmembrane transporter activity"/>
    <property type="evidence" value="ECO:0007669"/>
    <property type="project" value="InterPro"/>
</dbReference>
<protein>
    <submittedName>
        <fullName evidence="10">EmrB/QacA family drug resistance transporter</fullName>
    </submittedName>
</protein>
<feature type="transmembrane region" description="Helical" evidence="8">
    <location>
        <begin position="255"/>
        <end position="271"/>
    </location>
</feature>
<keyword evidence="7 8" id="KW-0472">Membrane</keyword>
<reference evidence="10" key="2">
    <citation type="submission" date="2020-09" db="EMBL/GenBank/DDBJ databases">
        <authorList>
            <person name="Sun Q."/>
            <person name="Kim S."/>
        </authorList>
    </citation>
    <scope>NUCLEOTIDE SEQUENCE</scope>
    <source>
        <strain evidence="10">KCTC 42651</strain>
    </source>
</reference>
<feature type="transmembrane region" description="Helical" evidence="8">
    <location>
        <begin position="291"/>
        <end position="313"/>
    </location>
</feature>
<dbReference type="Gene3D" id="1.20.1250.20">
    <property type="entry name" value="MFS general substrate transporter like domains"/>
    <property type="match status" value="1"/>
</dbReference>
<keyword evidence="4" id="KW-1003">Cell membrane</keyword>
<dbReference type="PRINTS" id="PR01036">
    <property type="entry name" value="TCRTETB"/>
</dbReference>
<evidence type="ECO:0000256" key="2">
    <source>
        <dbReference type="ARBA" id="ARBA00008537"/>
    </source>
</evidence>
<dbReference type="InterPro" id="IPR004638">
    <property type="entry name" value="EmrB-like"/>
</dbReference>
<feature type="transmembrane region" description="Helical" evidence="8">
    <location>
        <begin position="68"/>
        <end position="87"/>
    </location>
</feature>
<feature type="transmembrane region" description="Helical" evidence="8">
    <location>
        <begin position="154"/>
        <end position="175"/>
    </location>
</feature>
<dbReference type="NCBIfam" id="TIGR00711">
    <property type="entry name" value="efflux_EmrB"/>
    <property type="match status" value="1"/>
</dbReference>
<evidence type="ECO:0000256" key="4">
    <source>
        <dbReference type="ARBA" id="ARBA00022475"/>
    </source>
</evidence>
<evidence type="ECO:0000256" key="7">
    <source>
        <dbReference type="ARBA" id="ARBA00023136"/>
    </source>
</evidence>
<comment type="similarity">
    <text evidence="2">Belongs to the major facilitator superfamily. EmrB family.</text>
</comment>
<feature type="domain" description="Major facilitator superfamily (MFS) profile" evidence="9">
    <location>
        <begin position="2"/>
        <end position="487"/>
    </location>
</feature>
<reference evidence="10" key="1">
    <citation type="journal article" date="2014" name="Int. J. Syst. Evol. Microbiol.">
        <title>Complete genome sequence of Corynebacterium casei LMG S-19264T (=DSM 44701T), isolated from a smear-ripened cheese.</title>
        <authorList>
            <consortium name="US DOE Joint Genome Institute (JGI-PGF)"/>
            <person name="Walter F."/>
            <person name="Albersmeier A."/>
            <person name="Kalinowski J."/>
            <person name="Ruckert C."/>
        </authorList>
    </citation>
    <scope>NUCLEOTIDE SEQUENCE</scope>
    <source>
        <strain evidence="10">KCTC 42651</strain>
    </source>
</reference>
<evidence type="ECO:0000313" key="10">
    <source>
        <dbReference type="EMBL" id="GHD62731.1"/>
    </source>
</evidence>
<accession>A0A919CS61</accession>
<evidence type="ECO:0000256" key="1">
    <source>
        <dbReference type="ARBA" id="ARBA00004651"/>
    </source>
</evidence>
<feature type="transmembrane region" description="Helical" evidence="8">
    <location>
        <begin position="458"/>
        <end position="482"/>
    </location>
</feature>
<organism evidence="10 11">
    <name type="scientific">Thalassobaculum fulvum</name>
    <dbReference type="NCBI Taxonomy" id="1633335"/>
    <lineage>
        <taxon>Bacteria</taxon>
        <taxon>Pseudomonadati</taxon>
        <taxon>Pseudomonadota</taxon>
        <taxon>Alphaproteobacteria</taxon>
        <taxon>Rhodospirillales</taxon>
        <taxon>Thalassobaculaceae</taxon>
        <taxon>Thalassobaculum</taxon>
    </lineage>
</organism>
<dbReference type="GO" id="GO:0005886">
    <property type="term" value="C:plasma membrane"/>
    <property type="evidence" value="ECO:0007669"/>
    <property type="project" value="UniProtKB-SubCell"/>
</dbReference>
<comment type="subcellular location">
    <subcellularLocation>
        <location evidence="1">Cell membrane</location>
        <topology evidence="1">Multi-pass membrane protein</topology>
    </subcellularLocation>
</comment>
<keyword evidence="11" id="KW-1185">Reference proteome</keyword>
<evidence type="ECO:0000256" key="8">
    <source>
        <dbReference type="SAM" id="Phobius"/>
    </source>
</evidence>